<dbReference type="PROSITE" id="PS50005">
    <property type="entry name" value="TPR"/>
    <property type="match status" value="1"/>
</dbReference>
<dbReference type="AlphaFoldDB" id="A0A9D1F3I8"/>
<organism evidence="5 6">
    <name type="scientific">Candidatus Scybalocola faecigallinarum</name>
    <dbReference type="NCBI Taxonomy" id="2840941"/>
    <lineage>
        <taxon>Bacteria</taxon>
        <taxon>Bacillati</taxon>
        <taxon>Bacillota</taxon>
        <taxon>Clostridia</taxon>
        <taxon>Lachnospirales</taxon>
        <taxon>Lachnospiraceae</taxon>
        <taxon>Lachnospiraceae incertae sedis</taxon>
        <taxon>Candidatus Scybalocola (ex Gilroy et al. 2021)</taxon>
    </lineage>
</organism>
<feature type="region of interest" description="Disordered" evidence="2">
    <location>
        <begin position="252"/>
        <end position="282"/>
    </location>
</feature>
<evidence type="ECO:0000256" key="3">
    <source>
        <dbReference type="SAM" id="Phobius"/>
    </source>
</evidence>
<dbReference type="Pfam" id="PF14903">
    <property type="entry name" value="WG_beta_rep"/>
    <property type="match status" value="3"/>
</dbReference>
<name>A0A9D1F3I8_9FIRM</name>
<dbReference type="SMART" id="SM00028">
    <property type="entry name" value="TPR"/>
    <property type="match status" value="2"/>
</dbReference>
<evidence type="ECO:0000259" key="4">
    <source>
        <dbReference type="Pfam" id="PF13240"/>
    </source>
</evidence>
<dbReference type="SUPFAM" id="SSF69360">
    <property type="entry name" value="Cell wall binding repeat"/>
    <property type="match status" value="1"/>
</dbReference>
<dbReference type="InterPro" id="IPR019734">
    <property type="entry name" value="TPR_rpt"/>
</dbReference>
<evidence type="ECO:0000313" key="5">
    <source>
        <dbReference type="EMBL" id="HIS46629.1"/>
    </source>
</evidence>
<feature type="compositionally biased region" description="Polar residues" evidence="2">
    <location>
        <begin position="258"/>
        <end position="267"/>
    </location>
</feature>
<evidence type="ECO:0000256" key="1">
    <source>
        <dbReference type="PROSITE-ProRule" id="PRU00339"/>
    </source>
</evidence>
<proteinExistence type="predicted"/>
<dbReference type="InterPro" id="IPR011990">
    <property type="entry name" value="TPR-like_helical_dom_sf"/>
</dbReference>
<dbReference type="Proteomes" id="UP000823927">
    <property type="component" value="Unassembled WGS sequence"/>
</dbReference>
<comment type="caution">
    <text evidence="5">The sequence shown here is derived from an EMBL/GenBank/DDBJ whole genome shotgun (WGS) entry which is preliminary data.</text>
</comment>
<dbReference type="InterPro" id="IPR032774">
    <property type="entry name" value="WG_beta_rep"/>
</dbReference>
<dbReference type="EMBL" id="DVIT01000014">
    <property type="protein sequence ID" value="HIS46629.1"/>
    <property type="molecule type" value="Genomic_DNA"/>
</dbReference>
<feature type="region of interest" description="Disordered" evidence="2">
    <location>
        <begin position="1"/>
        <end position="82"/>
    </location>
</feature>
<keyword evidence="3" id="KW-1133">Transmembrane helix</keyword>
<reference evidence="5" key="2">
    <citation type="journal article" date="2021" name="PeerJ">
        <title>Extensive microbial diversity within the chicken gut microbiome revealed by metagenomics and culture.</title>
        <authorList>
            <person name="Gilroy R."/>
            <person name="Ravi A."/>
            <person name="Getino M."/>
            <person name="Pursley I."/>
            <person name="Horton D.L."/>
            <person name="Alikhan N.F."/>
            <person name="Baker D."/>
            <person name="Gharbi K."/>
            <person name="Hall N."/>
            <person name="Watson M."/>
            <person name="Adriaenssens E.M."/>
            <person name="Foster-Nyarko E."/>
            <person name="Jarju S."/>
            <person name="Secka A."/>
            <person name="Antonio M."/>
            <person name="Oren A."/>
            <person name="Chaudhuri R.R."/>
            <person name="La Ragione R."/>
            <person name="Hildebrand F."/>
            <person name="Pallen M.J."/>
        </authorList>
    </citation>
    <scope>NUCLEOTIDE SEQUENCE</scope>
    <source>
        <strain evidence="5">CHK178-757</strain>
    </source>
</reference>
<dbReference type="Pfam" id="PF13414">
    <property type="entry name" value="TPR_11"/>
    <property type="match status" value="1"/>
</dbReference>
<dbReference type="Pfam" id="PF13240">
    <property type="entry name" value="Zn_Ribbon_1"/>
    <property type="match status" value="1"/>
</dbReference>
<keyword evidence="3" id="KW-0812">Transmembrane</keyword>
<dbReference type="SUPFAM" id="SSF48452">
    <property type="entry name" value="TPR-like"/>
    <property type="match status" value="1"/>
</dbReference>
<feature type="domain" description="Zinc-ribbon" evidence="4">
    <location>
        <begin position="3"/>
        <end position="24"/>
    </location>
</feature>
<sequence>MICSHCGADNKDDATKCAQCGEPLKPSADKNTTKKSNASSRIRKISVDSVESRGASGKKKGDKGDERTGPLPGLRRRNKESAVEDTLDLSGFHLEDVELQEIDLDEGDFSDMSADDPGEGSRGFSGPFGKGFGPSEKNNRRLWIFGGIIALLLIIAAVVLLYMRHDSSPDYADTILEGNQYYREEDYTRAQEAYNRAIQMEPGQAEAYFCMADVYVAMEDIQSAVNVLQQGYDRTQDEQLLIRLNELAGQLESKGESSDTQVQTDVPESSAAETVPETDTQAAETADAGSVIVWAVNPSVEADTIMPVLGCTPEEDIYSSPVSVIYRDGQAGLIDQSGNIVAEPQYRYILRCAQQLYAGLSDGRCLLLNEDYTLNEETAHSHSAVSYTYLWDSSQNHAFRVVHTADGDTVEETPYEIGENVLLPVIAGSRESYSLENPVYALAGSEGLKTDFIYENTGGCSWNGMMAVCRDGRWGYCNLDGTEVIPCQYDGADYVNTSDTEALSFTQGAPYGYSESFVAVRKDGLWGYFDKSGQAASPFVFEEARPVSGGYAWVKYEGQWGVITLTNE</sequence>
<evidence type="ECO:0000256" key="2">
    <source>
        <dbReference type="SAM" id="MobiDB-lite"/>
    </source>
</evidence>
<keyword evidence="3" id="KW-0472">Membrane</keyword>
<feature type="repeat" description="TPR" evidence="1">
    <location>
        <begin position="171"/>
        <end position="204"/>
    </location>
</feature>
<feature type="transmembrane region" description="Helical" evidence="3">
    <location>
        <begin position="142"/>
        <end position="163"/>
    </location>
</feature>
<keyword evidence="1" id="KW-0802">TPR repeat</keyword>
<evidence type="ECO:0000313" key="6">
    <source>
        <dbReference type="Proteomes" id="UP000823927"/>
    </source>
</evidence>
<accession>A0A9D1F3I8</accession>
<dbReference type="InterPro" id="IPR026870">
    <property type="entry name" value="Zinc_ribbon_dom"/>
</dbReference>
<gene>
    <name evidence="5" type="ORF">IAB46_03540</name>
</gene>
<reference evidence="5" key="1">
    <citation type="submission" date="2020-10" db="EMBL/GenBank/DDBJ databases">
        <authorList>
            <person name="Gilroy R."/>
        </authorList>
    </citation>
    <scope>NUCLEOTIDE SEQUENCE</scope>
    <source>
        <strain evidence="5">CHK178-757</strain>
    </source>
</reference>
<protein>
    <submittedName>
        <fullName evidence="5">WG repeat-containing protein</fullName>
    </submittedName>
</protein>
<dbReference type="Gene3D" id="1.25.40.10">
    <property type="entry name" value="Tetratricopeptide repeat domain"/>
    <property type="match status" value="1"/>
</dbReference>